<evidence type="ECO:0000313" key="1">
    <source>
        <dbReference type="EMBL" id="TFK36019.1"/>
    </source>
</evidence>
<sequence length="169" mass="18549">MDIYQGHRQKLKNCSVILISHLSVQSHARVGVERVRGSLRAPEPIRVCWVCGRVGMNNCFVSGDPCGLDSTGCGGWRGVFVGGRVRIIAAVVDIIRHFAVGIQKQSMLHRTRTCICELDVVGATVFSRLSYPVLKTLRHSWSNRLCSTRAKGETSGAKCSEIVSRANQP</sequence>
<gene>
    <name evidence="1" type="ORF">BDQ12DRAFT_687514</name>
</gene>
<reference evidence="1 2" key="1">
    <citation type="journal article" date="2019" name="Nat. Ecol. Evol.">
        <title>Megaphylogeny resolves global patterns of mushroom evolution.</title>
        <authorList>
            <person name="Varga T."/>
            <person name="Krizsan K."/>
            <person name="Foldi C."/>
            <person name="Dima B."/>
            <person name="Sanchez-Garcia M."/>
            <person name="Sanchez-Ramirez S."/>
            <person name="Szollosi G.J."/>
            <person name="Szarkandi J.G."/>
            <person name="Papp V."/>
            <person name="Albert L."/>
            <person name="Andreopoulos W."/>
            <person name="Angelini C."/>
            <person name="Antonin V."/>
            <person name="Barry K.W."/>
            <person name="Bougher N.L."/>
            <person name="Buchanan P."/>
            <person name="Buyck B."/>
            <person name="Bense V."/>
            <person name="Catcheside P."/>
            <person name="Chovatia M."/>
            <person name="Cooper J."/>
            <person name="Damon W."/>
            <person name="Desjardin D."/>
            <person name="Finy P."/>
            <person name="Geml J."/>
            <person name="Haridas S."/>
            <person name="Hughes K."/>
            <person name="Justo A."/>
            <person name="Karasinski D."/>
            <person name="Kautmanova I."/>
            <person name="Kiss B."/>
            <person name="Kocsube S."/>
            <person name="Kotiranta H."/>
            <person name="LaButti K.M."/>
            <person name="Lechner B.E."/>
            <person name="Liimatainen K."/>
            <person name="Lipzen A."/>
            <person name="Lukacs Z."/>
            <person name="Mihaltcheva S."/>
            <person name="Morgado L.N."/>
            <person name="Niskanen T."/>
            <person name="Noordeloos M.E."/>
            <person name="Ohm R.A."/>
            <person name="Ortiz-Santana B."/>
            <person name="Ovrebo C."/>
            <person name="Racz N."/>
            <person name="Riley R."/>
            <person name="Savchenko A."/>
            <person name="Shiryaev A."/>
            <person name="Soop K."/>
            <person name="Spirin V."/>
            <person name="Szebenyi C."/>
            <person name="Tomsovsky M."/>
            <person name="Tulloss R.E."/>
            <person name="Uehling J."/>
            <person name="Grigoriev I.V."/>
            <person name="Vagvolgyi C."/>
            <person name="Papp T."/>
            <person name="Martin F.M."/>
            <person name="Miettinen O."/>
            <person name="Hibbett D.S."/>
            <person name="Nagy L.G."/>
        </authorList>
    </citation>
    <scope>NUCLEOTIDE SEQUENCE [LARGE SCALE GENOMIC DNA]</scope>
    <source>
        <strain evidence="1 2">CBS 166.37</strain>
    </source>
</reference>
<dbReference type="AlphaFoldDB" id="A0A5C3LS53"/>
<keyword evidence="2" id="KW-1185">Reference proteome</keyword>
<dbReference type="EMBL" id="ML213617">
    <property type="protein sequence ID" value="TFK36019.1"/>
    <property type="molecule type" value="Genomic_DNA"/>
</dbReference>
<protein>
    <submittedName>
        <fullName evidence="1">Uncharacterized protein</fullName>
    </submittedName>
</protein>
<evidence type="ECO:0000313" key="2">
    <source>
        <dbReference type="Proteomes" id="UP000308652"/>
    </source>
</evidence>
<organism evidence="1 2">
    <name type="scientific">Crucibulum laeve</name>
    <dbReference type="NCBI Taxonomy" id="68775"/>
    <lineage>
        <taxon>Eukaryota</taxon>
        <taxon>Fungi</taxon>
        <taxon>Dikarya</taxon>
        <taxon>Basidiomycota</taxon>
        <taxon>Agaricomycotina</taxon>
        <taxon>Agaricomycetes</taxon>
        <taxon>Agaricomycetidae</taxon>
        <taxon>Agaricales</taxon>
        <taxon>Agaricineae</taxon>
        <taxon>Nidulariaceae</taxon>
        <taxon>Crucibulum</taxon>
    </lineage>
</organism>
<proteinExistence type="predicted"/>
<accession>A0A5C3LS53</accession>
<name>A0A5C3LS53_9AGAR</name>
<dbReference type="Proteomes" id="UP000308652">
    <property type="component" value="Unassembled WGS sequence"/>
</dbReference>